<dbReference type="AlphaFoldDB" id="A0AAU7AWB0"/>
<protein>
    <recommendedName>
        <fullName evidence="2">CDP-paratose 2-epimerase</fullName>
    </recommendedName>
</protein>
<dbReference type="RefSeq" id="WP_354702256.1">
    <property type="nucleotide sequence ID" value="NZ_CP114014.1"/>
</dbReference>
<evidence type="ECO:0008006" key="2">
    <source>
        <dbReference type="Google" id="ProtNLM"/>
    </source>
</evidence>
<proteinExistence type="predicted"/>
<evidence type="ECO:0000313" key="1">
    <source>
        <dbReference type="EMBL" id="XAY05754.1"/>
    </source>
</evidence>
<name>A0AAU7AWB0_9ACTN</name>
<sequence length="163" mass="18347">MRIHTLHREQLLDGTPEEVFPFFADAFNLEALTPPLLKFRVVTPRPIELYAGALIQYALKLRGVPVSWLTSIQRWDPPHAFVDTQIKGPYALWHHTHTFEPTADGSGTLMKDTVRYGIAFGPIGDLVHALFVKKDVEGIFDFRAVEIPRLLADFRAAQATPAT</sequence>
<dbReference type="Pfam" id="PF10604">
    <property type="entry name" value="Polyketide_cyc2"/>
    <property type="match status" value="1"/>
</dbReference>
<dbReference type="Gene3D" id="3.30.530.20">
    <property type="match status" value="1"/>
</dbReference>
<reference evidence="1" key="1">
    <citation type="submission" date="2022-12" db="EMBL/GenBank/DDBJ databases">
        <title>Paraconexibacter alkalitolerans sp. nov. and Baekduia alba sp. nov., isolated from soil and emended description of the genera Paraconexibacter (Chun et al., 2020) and Baekduia (An et al., 2020).</title>
        <authorList>
            <person name="Vieira S."/>
            <person name="Huber K.J."/>
            <person name="Geppert A."/>
            <person name="Wolf J."/>
            <person name="Neumann-Schaal M."/>
            <person name="Muesken M."/>
            <person name="Overmann J."/>
        </authorList>
    </citation>
    <scope>NUCLEOTIDE SEQUENCE</scope>
    <source>
        <strain evidence="1">AEG42_29</strain>
    </source>
</reference>
<dbReference type="SUPFAM" id="SSF55961">
    <property type="entry name" value="Bet v1-like"/>
    <property type="match status" value="1"/>
</dbReference>
<dbReference type="InterPro" id="IPR019587">
    <property type="entry name" value="Polyketide_cyclase/dehydratase"/>
</dbReference>
<organism evidence="1">
    <name type="scientific">Paraconexibacter sp. AEG42_29</name>
    <dbReference type="NCBI Taxonomy" id="2997339"/>
    <lineage>
        <taxon>Bacteria</taxon>
        <taxon>Bacillati</taxon>
        <taxon>Actinomycetota</taxon>
        <taxon>Thermoleophilia</taxon>
        <taxon>Solirubrobacterales</taxon>
        <taxon>Paraconexibacteraceae</taxon>
        <taxon>Paraconexibacter</taxon>
    </lineage>
</organism>
<dbReference type="InterPro" id="IPR023393">
    <property type="entry name" value="START-like_dom_sf"/>
</dbReference>
<accession>A0AAU7AWB0</accession>
<dbReference type="CDD" id="cd07820">
    <property type="entry name" value="SRPBCC_3"/>
    <property type="match status" value="1"/>
</dbReference>
<dbReference type="EMBL" id="CP114014">
    <property type="protein sequence ID" value="XAY05754.1"/>
    <property type="molecule type" value="Genomic_DNA"/>
</dbReference>
<gene>
    <name evidence="1" type="ORF">DSM112329_02612</name>
</gene>
<dbReference type="KEGG" id="parq:DSM112329_02612"/>